<dbReference type="AlphaFoldDB" id="A0A6H0UJT3"/>
<dbReference type="InterPro" id="IPR041073">
    <property type="entry name" value="MobL"/>
</dbReference>
<keyword evidence="1" id="KW-0614">Plasmid</keyword>
<dbReference type="NCBIfam" id="NF041498">
    <property type="entry name" value="MobP2"/>
    <property type="match status" value="1"/>
</dbReference>
<dbReference type="InterPro" id="IPR048101">
    <property type="entry name" value="MobP2"/>
</dbReference>
<name>A0A6H0UJT3_9LACT</name>
<geneLocation type="plasmid" evidence="2">
    <name>plraf_19_5_1</name>
</geneLocation>
<dbReference type="EMBL" id="CP047617">
    <property type="protein sequence ID" value="QIW55043.1"/>
    <property type="molecule type" value="Genomic_DNA"/>
</dbReference>
<dbReference type="Proteomes" id="UP000501945">
    <property type="component" value="Plasmid pLraf_19_5_1"/>
</dbReference>
<sequence length="407" mass="47581">MAHEIVAGVISKHAFVSPTSLKFSGYIAYMSRSEAVRTESYASHNFAFDDMDFDGYNNYMSNPEKSSGLFSKDGNFLTKSQVSNLQKQFAVAQNNESNMWQVVFSFDNAWLEKHNVYKRNSNRLQEQVIMNATRNAMADLLKSEGLLNSAVWSGAIHYNTDNIHVHVAFVEPEPTRELMMYKGTLQRRGKLKYSNIERAKSRIANSISDRTLDFQKIDELVRQKIGSNEIAYQDLDEKRLTERYIKIFSLLPHDRRLWKYNNNAMSKIRPELDLFIEDFIQTYRQDEFSELNGLLDKQVAFNRETYGQKSRFDDYKTNKIHDLYSNIGNTILKEMSSEVSQGHATKLVEQGFSFKPQRLRSPNVNTINTSKIKHMFDKEYKSLREYLNLRAYEKLQRLVKENDEYEL</sequence>
<gene>
    <name evidence="1" type="ORF">GU336_12720</name>
</gene>
<dbReference type="RefSeq" id="WP_167839272.1">
    <property type="nucleotide sequence ID" value="NZ_CP047617.1"/>
</dbReference>
<organism evidence="1 2">
    <name type="scientific">Pseudolactococcus raffinolactis</name>
    <dbReference type="NCBI Taxonomy" id="1366"/>
    <lineage>
        <taxon>Bacteria</taxon>
        <taxon>Bacillati</taxon>
        <taxon>Bacillota</taxon>
        <taxon>Bacilli</taxon>
        <taxon>Lactobacillales</taxon>
        <taxon>Streptococcaceae</taxon>
        <taxon>Pseudolactococcus</taxon>
    </lineage>
</organism>
<protein>
    <submittedName>
        <fullName evidence="1">Relaxase</fullName>
    </submittedName>
</protein>
<evidence type="ECO:0000313" key="2">
    <source>
        <dbReference type="Proteomes" id="UP000501945"/>
    </source>
</evidence>
<evidence type="ECO:0000313" key="1">
    <source>
        <dbReference type="EMBL" id="QIW55043.1"/>
    </source>
</evidence>
<proteinExistence type="predicted"/>
<accession>A0A6H0UJT3</accession>
<dbReference type="Pfam" id="PF18555">
    <property type="entry name" value="MobL"/>
    <property type="match status" value="1"/>
</dbReference>
<reference evidence="1 2" key="1">
    <citation type="submission" date="2019-12" db="EMBL/GenBank/DDBJ databases">
        <title>Whole genome sequences of Lactococcus raffinolactis strains isolated from sewage.</title>
        <authorList>
            <person name="Ybazeta G."/>
            <person name="Ross M."/>
            <person name="Brabant-Kirwan D."/>
            <person name="Saleh M."/>
            <person name="Dillon J.A."/>
            <person name="Splinter K."/>
            <person name="Nokhbeh R."/>
        </authorList>
    </citation>
    <scope>NUCLEOTIDE SEQUENCE [LARGE SCALE GENOMIC DNA]</scope>
    <source>
        <strain evidence="1 2">Lr_19_5</strain>
        <plasmid evidence="2">plraf_19_5_1</plasmid>
    </source>
</reference>